<dbReference type="AlphaFoldDB" id="M2R5K4"/>
<dbReference type="HOGENOM" id="CLU_785264_0_0_1"/>
<name>M2R5K4_CERS8</name>
<dbReference type="Proteomes" id="UP000016930">
    <property type="component" value="Unassembled WGS sequence"/>
</dbReference>
<keyword evidence="3" id="KW-1185">Reference proteome</keyword>
<feature type="compositionally biased region" description="Basic and acidic residues" evidence="1">
    <location>
        <begin position="148"/>
        <end position="162"/>
    </location>
</feature>
<proteinExistence type="predicted"/>
<organism evidence="2 3">
    <name type="scientific">Ceriporiopsis subvermispora (strain B)</name>
    <name type="common">White-rot fungus</name>
    <name type="synonym">Gelatoporia subvermispora</name>
    <dbReference type="NCBI Taxonomy" id="914234"/>
    <lineage>
        <taxon>Eukaryota</taxon>
        <taxon>Fungi</taxon>
        <taxon>Dikarya</taxon>
        <taxon>Basidiomycota</taxon>
        <taxon>Agaricomycotina</taxon>
        <taxon>Agaricomycetes</taxon>
        <taxon>Polyporales</taxon>
        <taxon>Gelatoporiaceae</taxon>
        <taxon>Gelatoporia</taxon>
    </lineage>
</organism>
<accession>M2R5K4</accession>
<evidence type="ECO:0000256" key="1">
    <source>
        <dbReference type="SAM" id="MobiDB-lite"/>
    </source>
</evidence>
<dbReference type="EMBL" id="KB445806">
    <property type="protein sequence ID" value="EMD33422.1"/>
    <property type="molecule type" value="Genomic_DNA"/>
</dbReference>
<evidence type="ECO:0000313" key="3">
    <source>
        <dbReference type="Proteomes" id="UP000016930"/>
    </source>
</evidence>
<protein>
    <submittedName>
        <fullName evidence="2">Uncharacterized protein</fullName>
    </submittedName>
</protein>
<sequence length="353" mass="40067">MRLQSRQRGPPGNLETVEEGRRGNKPVAEQSSKYGRYDPVDALITNVRGALNVTISCTSNVSIVVQNAHLRFRTYTPYTQLRQRVDEWRDILTRLQEERHSLQLSTGSPNRRAKTHAIAFLEEPRILYEQFLELLEAFIDIPDGLSVERSERDDHSPGDVEARSPQTSPEAQNYVEVDFPRILAAAAQPIPPIPAHSWRLPNRVERIAAESVLDHIELLALQDLDLSMQPVQNSLLEDTSRLSSILHDNLQQVEPKLPLLVAFCDPCHVQFIILLLPAKDNNGSWGLTSLRLQISRICDLLERDHTPDVPRRCGLSLGYVWSTCSYQMLVMVSLALQRTAESTTVDYPRYHVI</sequence>
<reference evidence="2 3" key="1">
    <citation type="journal article" date="2012" name="Proc. Natl. Acad. Sci. U.S.A.">
        <title>Comparative genomics of Ceriporiopsis subvermispora and Phanerochaete chrysosporium provide insight into selective ligninolysis.</title>
        <authorList>
            <person name="Fernandez-Fueyo E."/>
            <person name="Ruiz-Duenas F.J."/>
            <person name="Ferreira P."/>
            <person name="Floudas D."/>
            <person name="Hibbett D.S."/>
            <person name="Canessa P."/>
            <person name="Larrondo L.F."/>
            <person name="James T.Y."/>
            <person name="Seelenfreund D."/>
            <person name="Lobos S."/>
            <person name="Polanco R."/>
            <person name="Tello M."/>
            <person name="Honda Y."/>
            <person name="Watanabe T."/>
            <person name="Watanabe T."/>
            <person name="Ryu J.S."/>
            <person name="Kubicek C.P."/>
            <person name="Schmoll M."/>
            <person name="Gaskell J."/>
            <person name="Hammel K.E."/>
            <person name="St John F.J."/>
            <person name="Vanden Wymelenberg A."/>
            <person name="Sabat G."/>
            <person name="Splinter BonDurant S."/>
            <person name="Syed K."/>
            <person name="Yadav J.S."/>
            <person name="Doddapaneni H."/>
            <person name="Subramanian V."/>
            <person name="Lavin J.L."/>
            <person name="Oguiza J.A."/>
            <person name="Perez G."/>
            <person name="Pisabarro A.G."/>
            <person name="Ramirez L."/>
            <person name="Santoyo F."/>
            <person name="Master E."/>
            <person name="Coutinho P.M."/>
            <person name="Henrissat B."/>
            <person name="Lombard V."/>
            <person name="Magnuson J.K."/>
            <person name="Kuees U."/>
            <person name="Hori C."/>
            <person name="Igarashi K."/>
            <person name="Samejima M."/>
            <person name="Held B.W."/>
            <person name="Barry K.W."/>
            <person name="LaButti K.M."/>
            <person name="Lapidus A."/>
            <person name="Lindquist E.A."/>
            <person name="Lucas S.M."/>
            <person name="Riley R."/>
            <person name="Salamov A.A."/>
            <person name="Hoffmeister D."/>
            <person name="Schwenk D."/>
            <person name="Hadar Y."/>
            <person name="Yarden O."/>
            <person name="de Vries R.P."/>
            <person name="Wiebenga A."/>
            <person name="Stenlid J."/>
            <person name="Eastwood D."/>
            <person name="Grigoriev I.V."/>
            <person name="Berka R.M."/>
            <person name="Blanchette R.A."/>
            <person name="Kersten P."/>
            <person name="Martinez A.T."/>
            <person name="Vicuna R."/>
            <person name="Cullen D."/>
        </authorList>
    </citation>
    <scope>NUCLEOTIDE SEQUENCE [LARGE SCALE GENOMIC DNA]</scope>
    <source>
        <strain evidence="2 3">B</strain>
    </source>
</reference>
<feature type="region of interest" description="Disordered" evidence="1">
    <location>
        <begin position="148"/>
        <end position="171"/>
    </location>
</feature>
<feature type="region of interest" description="Disordered" evidence="1">
    <location>
        <begin position="1"/>
        <end position="32"/>
    </location>
</feature>
<gene>
    <name evidence="2" type="ORF">CERSUDRAFT_76652</name>
</gene>
<evidence type="ECO:0000313" key="2">
    <source>
        <dbReference type="EMBL" id="EMD33422.1"/>
    </source>
</evidence>